<accession>A0A6B4JJH0</accession>
<comment type="caution">
    <text evidence="1">The sequence shown here is derived from an EMBL/GenBank/DDBJ whole genome shotgun (WGS) entry which is preliminary data.</text>
</comment>
<proteinExistence type="predicted"/>
<sequence length="40" mass="4535">MANFSKATFVVLDGAGHNLQIEQKAVFNLLVSEWRDKVEE</sequence>
<dbReference type="EMBL" id="SXFB01000001">
    <property type="protein sequence ID" value="NFV24818.1"/>
    <property type="molecule type" value="Genomic_DNA"/>
</dbReference>
<reference evidence="1 2" key="1">
    <citation type="submission" date="2019-04" db="EMBL/GenBank/DDBJ databases">
        <title>Genome sequencing of Clostridium botulinum Groups I-IV and Clostridium butyricum.</title>
        <authorList>
            <person name="Brunt J."/>
            <person name="Van Vliet A.H.M."/>
            <person name="Stringer S.C."/>
            <person name="Carter A.T."/>
            <person name="Peck M.W."/>
        </authorList>
    </citation>
    <scope>NUCLEOTIDE SEQUENCE [LARGE SCALE GENOMIC DNA]</scope>
    <source>
        <strain evidence="1 2">BL81</strain>
    </source>
</reference>
<keyword evidence="1" id="KW-0378">Hydrolase</keyword>
<dbReference type="SUPFAM" id="SSF53474">
    <property type="entry name" value="alpha/beta-Hydrolases"/>
    <property type="match status" value="1"/>
</dbReference>
<dbReference type="RefSeq" id="WP_003369668.1">
    <property type="nucleotide sequence ID" value="NZ_JACBBA010000001.1"/>
</dbReference>
<dbReference type="Proteomes" id="UP000486903">
    <property type="component" value="Unassembled WGS sequence"/>
</dbReference>
<protein>
    <submittedName>
        <fullName evidence="1">Alpha/beta hydrolase</fullName>
    </submittedName>
</protein>
<organism evidence="1 2">
    <name type="scientific">Clostridium botulinum</name>
    <dbReference type="NCBI Taxonomy" id="1491"/>
    <lineage>
        <taxon>Bacteria</taxon>
        <taxon>Bacillati</taxon>
        <taxon>Bacillota</taxon>
        <taxon>Clostridia</taxon>
        <taxon>Eubacteriales</taxon>
        <taxon>Clostridiaceae</taxon>
        <taxon>Clostridium</taxon>
    </lineage>
</organism>
<dbReference type="AlphaFoldDB" id="A0A6B4JJH0"/>
<evidence type="ECO:0000313" key="2">
    <source>
        <dbReference type="Proteomes" id="UP000486903"/>
    </source>
</evidence>
<name>A0A6B4JJH0_CLOBO</name>
<dbReference type="GO" id="GO:0016787">
    <property type="term" value="F:hydrolase activity"/>
    <property type="evidence" value="ECO:0007669"/>
    <property type="project" value="UniProtKB-KW"/>
</dbReference>
<dbReference type="InterPro" id="IPR029058">
    <property type="entry name" value="AB_hydrolase_fold"/>
</dbReference>
<evidence type="ECO:0000313" key="1">
    <source>
        <dbReference type="EMBL" id="NFV24818.1"/>
    </source>
</evidence>
<gene>
    <name evidence="1" type="ORF">FDG31_01280</name>
</gene>
<dbReference type="Gene3D" id="3.40.50.1820">
    <property type="entry name" value="alpha/beta hydrolase"/>
    <property type="match status" value="1"/>
</dbReference>